<protein>
    <recommendedName>
        <fullName evidence="3">MD-2-related lipid-recognition domain-containing protein</fullName>
    </recommendedName>
</protein>
<gene>
    <name evidence="1" type="ORF">PMAYCL1PPCAC_12259</name>
</gene>
<reference evidence="2" key="1">
    <citation type="submission" date="2022-10" db="EMBL/GenBank/DDBJ databases">
        <title>Genome assembly of Pristionchus species.</title>
        <authorList>
            <person name="Yoshida K."/>
            <person name="Sommer R.J."/>
        </authorList>
    </citation>
    <scope>NUCLEOTIDE SEQUENCE [LARGE SCALE GENOMIC DNA]</scope>
    <source>
        <strain evidence="2">RS5460</strain>
    </source>
</reference>
<evidence type="ECO:0000313" key="1">
    <source>
        <dbReference type="EMBL" id="GMR42064.1"/>
    </source>
</evidence>
<dbReference type="PANTHER" id="PTHR35573">
    <property type="entry name" value="PROTEIN CBG22129"/>
    <property type="match status" value="1"/>
</dbReference>
<dbReference type="EMBL" id="BTRK01000003">
    <property type="protein sequence ID" value="GMR42064.1"/>
    <property type="molecule type" value="Genomic_DNA"/>
</dbReference>
<dbReference type="AlphaFoldDB" id="A0AAN5CFZ7"/>
<evidence type="ECO:0008006" key="3">
    <source>
        <dbReference type="Google" id="ProtNLM"/>
    </source>
</evidence>
<organism evidence="1 2">
    <name type="scientific">Pristionchus mayeri</name>
    <dbReference type="NCBI Taxonomy" id="1317129"/>
    <lineage>
        <taxon>Eukaryota</taxon>
        <taxon>Metazoa</taxon>
        <taxon>Ecdysozoa</taxon>
        <taxon>Nematoda</taxon>
        <taxon>Chromadorea</taxon>
        <taxon>Rhabditida</taxon>
        <taxon>Rhabditina</taxon>
        <taxon>Diplogasteromorpha</taxon>
        <taxon>Diplogasteroidea</taxon>
        <taxon>Neodiplogasteridae</taxon>
        <taxon>Pristionchus</taxon>
    </lineage>
</organism>
<name>A0AAN5CFZ7_9BILA</name>
<dbReference type="PANTHER" id="PTHR35573:SF1">
    <property type="entry name" value="ML DOMAIN-CONTAINING PROTEIN"/>
    <property type="match status" value="1"/>
</dbReference>
<sequence length="129" mass="14290">SSESFLVPLRLPESITLRVTITNGEPQSWNGDNFRLSLKVSQYGSLDGCNWTDVPTFESLADTPACQNGVPCPFPLGDSQITVRTDLSSFKPVIDLLKNDSPYQFVYTFSDQSTSRSFAFTLQARALTK</sequence>
<proteinExistence type="predicted"/>
<evidence type="ECO:0000313" key="2">
    <source>
        <dbReference type="Proteomes" id="UP001328107"/>
    </source>
</evidence>
<feature type="non-terminal residue" evidence="1">
    <location>
        <position position="1"/>
    </location>
</feature>
<keyword evidence="2" id="KW-1185">Reference proteome</keyword>
<accession>A0AAN5CFZ7</accession>
<comment type="caution">
    <text evidence="1">The sequence shown here is derived from an EMBL/GenBank/DDBJ whole genome shotgun (WGS) entry which is preliminary data.</text>
</comment>
<dbReference type="Proteomes" id="UP001328107">
    <property type="component" value="Unassembled WGS sequence"/>
</dbReference>